<reference evidence="2" key="2">
    <citation type="submission" date="2020-11" db="EMBL/GenBank/DDBJ databases">
        <authorList>
            <person name="McCartney M.A."/>
            <person name="Auch B."/>
            <person name="Kono T."/>
            <person name="Mallez S."/>
            <person name="Becker A."/>
            <person name="Gohl D.M."/>
            <person name="Silverstein K.A.T."/>
            <person name="Koren S."/>
            <person name="Bechman K.B."/>
            <person name="Herman A."/>
            <person name="Abrahante J.E."/>
            <person name="Garbe J."/>
        </authorList>
    </citation>
    <scope>NUCLEOTIDE SEQUENCE</scope>
    <source>
        <strain evidence="2">Duluth1</strain>
        <tissue evidence="2">Whole animal</tissue>
    </source>
</reference>
<keyword evidence="1" id="KW-0812">Transmembrane</keyword>
<proteinExistence type="predicted"/>
<dbReference type="Proteomes" id="UP000828390">
    <property type="component" value="Unassembled WGS sequence"/>
</dbReference>
<organism evidence="2 3">
    <name type="scientific">Dreissena polymorpha</name>
    <name type="common">Zebra mussel</name>
    <name type="synonym">Mytilus polymorpha</name>
    <dbReference type="NCBI Taxonomy" id="45954"/>
    <lineage>
        <taxon>Eukaryota</taxon>
        <taxon>Metazoa</taxon>
        <taxon>Spiralia</taxon>
        <taxon>Lophotrochozoa</taxon>
        <taxon>Mollusca</taxon>
        <taxon>Bivalvia</taxon>
        <taxon>Autobranchia</taxon>
        <taxon>Heteroconchia</taxon>
        <taxon>Euheterodonta</taxon>
        <taxon>Imparidentia</taxon>
        <taxon>Neoheterodontei</taxon>
        <taxon>Myida</taxon>
        <taxon>Dreissenoidea</taxon>
        <taxon>Dreissenidae</taxon>
        <taxon>Dreissena</taxon>
    </lineage>
</organism>
<comment type="caution">
    <text evidence="2">The sequence shown here is derived from an EMBL/GenBank/DDBJ whole genome shotgun (WGS) entry which is preliminary data.</text>
</comment>
<feature type="transmembrane region" description="Helical" evidence="1">
    <location>
        <begin position="105"/>
        <end position="132"/>
    </location>
</feature>
<dbReference type="EMBL" id="JAIWYP010000004">
    <property type="protein sequence ID" value="KAH3830649.1"/>
    <property type="molecule type" value="Genomic_DNA"/>
</dbReference>
<feature type="transmembrane region" description="Helical" evidence="1">
    <location>
        <begin position="27"/>
        <end position="48"/>
    </location>
</feature>
<name>A0A9D4H6S1_DREPO</name>
<gene>
    <name evidence="2" type="ORF">DPMN_103894</name>
</gene>
<dbReference type="AlphaFoldDB" id="A0A9D4H6S1"/>
<keyword evidence="1" id="KW-1133">Transmembrane helix</keyword>
<reference evidence="2" key="1">
    <citation type="journal article" date="2019" name="bioRxiv">
        <title>The Genome of the Zebra Mussel, Dreissena polymorpha: A Resource for Invasive Species Research.</title>
        <authorList>
            <person name="McCartney M.A."/>
            <person name="Auch B."/>
            <person name="Kono T."/>
            <person name="Mallez S."/>
            <person name="Zhang Y."/>
            <person name="Obille A."/>
            <person name="Becker A."/>
            <person name="Abrahante J.E."/>
            <person name="Garbe J."/>
            <person name="Badalamenti J.P."/>
            <person name="Herman A."/>
            <person name="Mangelson H."/>
            <person name="Liachko I."/>
            <person name="Sullivan S."/>
            <person name="Sone E.D."/>
            <person name="Koren S."/>
            <person name="Silverstein K.A.T."/>
            <person name="Beckman K.B."/>
            <person name="Gohl D.M."/>
        </authorList>
    </citation>
    <scope>NUCLEOTIDE SEQUENCE</scope>
    <source>
        <strain evidence="2">Duluth1</strain>
        <tissue evidence="2">Whole animal</tissue>
    </source>
</reference>
<feature type="transmembrane region" description="Helical" evidence="1">
    <location>
        <begin position="68"/>
        <end position="85"/>
    </location>
</feature>
<keyword evidence="3" id="KW-1185">Reference proteome</keyword>
<protein>
    <submittedName>
        <fullName evidence="2">Uncharacterized protein</fullName>
    </submittedName>
</protein>
<evidence type="ECO:0000313" key="3">
    <source>
        <dbReference type="Proteomes" id="UP000828390"/>
    </source>
</evidence>
<accession>A0A9D4H6S1</accession>
<sequence length="305" mass="34224">MMNSNFSLRDGYDLALYGISDGTFYGIHIPAIICIATSFTCAVLAIVFSFRSKSYKTFFSRWSNKDRIVVYSAICDGLFNIAHITDHMQILIARSHVYPRGFCEFYAFILAEFITAQILMVNIVAITAFVLVRWDKHINFGTKDCRILLWTFGAPFVGATIAGGLGKFGPTGSFSYFVHYCSRSGNLGNEHCALRTNMAQNTSTDSNYQQNAWNHVCDTKGQFQFSQGNVVACGGLLHPMGTNEPVPNLESVRESGSTPNASNYCHIYKHRRCSQSACFPYYTTPTTRSWEFQHKNSPYGCSCFR</sequence>
<evidence type="ECO:0000313" key="2">
    <source>
        <dbReference type="EMBL" id="KAH3830649.1"/>
    </source>
</evidence>
<keyword evidence="1" id="KW-0472">Membrane</keyword>
<evidence type="ECO:0000256" key="1">
    <source>
        <dbReference type="SAM" id="Phobius"/>
    </source>
</evidence>